<dbReference type="InterPro" id="IPR007842">
    <property type="entry name" value="HEPN_dom"/>
</dbReference>
<proteinExistence type="predicted"/>
<dbReference type="Proteomes" id="UP000007110">
    <property type="component" value="Unassembled WGS sequence"/>
</dbReference>
<dbReference type="SUPFAM" id="SSF55874">
    <property type="entry name" value="ATPase domain of HSP90 chaperone/DNA topoisomerase II/histidine kinase"/>
    <property type="match status" value="3"/>
</dbReference>
<dbReference type="Gene3D" id="1.20.120.330">
    <property type="entry name" value="Nucleotidyltransferases domain 2"/>
    <property type="match status" value="1"/>
</dbReference>
<dbReference type="EnsemblMetazoa" id="XM_030984993">
    <property type="protein sequence ID" value="XP_030840853"/>
    <property type="gene ID" value="LOC100891220"/>
</dbReference>
<dbReference type="InterPro" id="IPR058210">
    <property type="entry name" value="SACS/Nov_dom"/>
</dbReference>
<dbReference type="Pfam" id="PF05168">
    <property type="entry name" value="HEPN"/>
    <property type="match status" value="1"/>
</dbReference>
<reference evidence="3" key="1">
    <citation type="submission" date="2015-02" db="EMBL/GenBank/DDBJ databases">
        <title>Genome sequencing for Strongylocentrotus purpuratus.</title>
        <authorList>
            <person name="Murali S."/>
            <person name="Liu Y."/>
            <person name="Vee V."/>
            <person name="English A."/>
            <person name="Wang M."/>
            <person name="Skinner E."/>
            <person name="Han Y."/>
            <person name="Muzny D.M."/>
            <person name="Worley K.C."/>
            <person name="Gibbs R.A."/>
        </authorList>
    </citation>
    <scope>NUCLEOTIDE SEQUENCE</scope>
</reference>
<dbReference type="Gene3D" id="1.10.287.110">
    <property type="entry name" value="DnaJ domain"/>
    <property type="match status" value="1"/>
</dbReference>
<evidence type="ECO:0000259" key="1">
    <source>
        <dbReference type="PROSITE" id="PS50910"/>
    </source>
</evidence>
<dbReference type="SUPFAM" id="SSF81593">
    <property type="entry name" value="Nucleotidyltransferase substrate binding subunit/domain"/>
    <property type="match status" value="1"/>
</dbReference>
<name>A0A7M7SYK3_STRPU</name>
<evidence type="ECO:0000313" key="2">
    <source>
        <dbReference type="EnsemblMetazoa" id="XP_030840853"/>
    </source>
</evidence>
<dbReference type="InterPro" id="IPR036890">
    <property type="entry name" value="HATPase_C_sf"/>
</dbReference>
<dbReference type="OrthoDB" id="1262810at2759"/>
<dbReference type="GeneID" id="100891220"/>
<dbReference type="NCBIfam" id="NF047352">
    <property type="entry name" value="P_loop_sacsin"/>
    <property type="match status" value="3"/>
</dbReference>
<keyword evidence="3" id="KW-1185">Reference proteome</keyword>
<dbReference type="PROSITE" id="PS50910">
    <property type="entry name" value="HEPN"/>
    <property type="match status" value="1"/>
</dbReference>
<organism evidence="2 3">
    <name type="scientific">Strongylocentrotus purpuratus</name>
    <name type="common">Purple sea urchin</name>
    <dbReference type="NCBI Taxonomy" id="7668"/>
    <lineage>
        <taxon>Eukaryota</taxon>
        <taxon>Metazoa</taxon>
        <taxon>Echinodermata</taxon>
        <taxon>Eleutherozoa</taxon>
        <taxon>Echinozoa</taxon>
        <taxon>Echinoidea</taxon>
        <taxon>Euechinoidea</taxon>
        <taxon>Echinacea</taxon>
        <taxon>Camarodonta</taxon>
        <taxon>Echinidea</taxon>
        <taxon>Strongylocentrotidae</taxon>
        <taxon>Strongylocentrotus</taxon>
    </lineage>
</organism>
<dbReference type="InterPro" id="IPR036869">
    <property type="entry name" value="J_dom_sf"/>
</dbReference>
<evidence type="ECO:0000313" key="3">
    <source>
        <dbReference type="Proteomes" id="UP000007110"/>
    </source>
</evidence>
<sequence length="4313" mass="491639">MSSKNLVDLGRGHKSKKGLPLLVSRLYDFGISVPPLVDYLKTILREYSDGQIIKELVQNAEDAGADTVKFLYDVRHHGTETLYRDSLAPYQGPALYSFNNAKFKKADWDGIQTPARSKKKTDRLKVGRFGIGFNSVYHITDLPSIMSDQKLAFIDPLEEHFFDKRGRVKTGWQFGLGSDSDIFSNNEDQFQPYHNIFPGVTGGISTGYFDGTLFRFPLRHTANSLSDKIYSDEGTLSELLLAFRADADVAILFLRSLNNIEVLKRPSGLQEPSLVVRVRREHDPETHPPGKEFSLRLESYCSDVSGRRGPIKLIDCVTFTTETPEASKAQRWVVSHHIAGDSMSRELSDLAEKQSYLPWAAVAIPVSSSEPSNVAGEAEDNNIGRVFCFLPLPPGEESQTGLPVHVHGFFAVNSDRRGIKWPGPDQTDTPAQWNQLLVRELIPIVYVDAIKYAISIHTSQDKVTTDCIYRSWPDHKEVRGNWDILLEPFYNALFQETIIHSDNNGWMNIADVHFNELNVDEDMEKAILKCFNIKGIAYARVLNVCRQAIRKFYKDQISTVSASSLCRCLREDPAILTKLNADEKLLILEFILREDARQDLEGLCLLPLDDGSVHVFSSSDEKKVYIPTTKFHRQLILGGNHQFIRTVPEDKPLHELLSNMDGRYQLNALTLDAVAELLKTSMKTRIDDQGTWVQDTDGPSLNTWLEKVWSMLYRESSSKLLLFEGIHLVPLFEADDEGRRLLPLCPKSGIIQRSHQSLTLTNDLANILQQLGVTVTNCPDYVLRHPAIMRDEYIKMPTSEGVVKCLLLSDVELLVQIFHSFSTIDRDVLVEYLAQAKLSHDGKKLLSCLPLFERVDGTGSSNKPLVTIEQCEGYIDCCQDDIPAPLKLTGLLIDGRTKSKCLLQKLEVCLLSKYQVIMKILEEIQKGLLYTKQEKQLVLQWIMEHWEDIKINCKSSVGILRHMKFIPNKNNSLLSPCELLDPSDPLLDELFASQGVFPMAPFDSPQFIVAFKQFGMREPSEVTSSELITCVEMVDESQNPEKARTLLELLTSNQSLLERSVIDRMKQKQCIPCRQSHPEYYPSAIEWYGKRSTRLSTPREILREKKLDVLICGASRCFTSQEDESRFSSVYTKIGMNIPSPVISDVMTQLDHCVRYAEDRTGEDVTDIVPMLKEIYSFLMESWRQDKNIKNLILNRAKVCIWNGSGFSEPSKMCVVEPPFHLAPYMASIPPSTIAFADLFEALGVEKNMAANSNALVDILHEIKKRCDDSENDVAFQQGQRQLVLQILHHLRAEEELSEEAVLRLLVPSRKGECRLIPVDESAYVDRDWLRQSTDNEEMDDDEDFTLIHSDISMVLAIFLHVRPVSRLLLDSEELPVFTQAGQHEPLTTRLWNILKNNYVDTAIVSEMIQNAEDAGAQEVGFLIDMRNNENANQKLFDPEMKSCQGPALWVYNDAVFSDQDFENILRLGGRTKEKDAKKIGKFGTGFNSVYRITDVPSFVSRDYMQFFDPHTTHLGSVLPNKSQPGVRLRLNSSKPLRRFPDQFKPFKGVFGLNFSGGNEPFNYDGTLFRLPLRSKEAAQKSQICKESYDGEKLINLMQKMWESSQNLLVFTKKVKKVALFYLSENSSDPSRAEELLTIQKTMRSPRMKDDTTVVSTESIHCTMTAKGNEMMSQKPKVSEDLDIVKVICKTSEQAASLAKSPDGKECGLSPEGAVAFPFHRPPMSEFEKQMYCFLSLSIPSLFPVHINGSFAVKEDRRSLHMPVPDGRLISEKWNHILLTDVICRAYVALLSDSEFIQQVKDTYGTDMSHEELWPDIDDVPNNSECSVLFDAFYKAIVHGFDGREPSLFWKDGKSHQFTNVVFLSEEVQKETSVSDVVTKVLRDHLPSMEVMSLTKKTWRALKRVQVIDEVLKRTYDFNRFFNEVFLPHISQMPDSIRNQLVLFALNNSEDTLQQKLKDVKCIPVEGGTELRKPCDLVHPKGKAAPLFSESDKVFPLREKFTDINTLASLTKLGMMKDYLHEDIFVERCETVHILHSSCMEVAQARCHAVLKYLAEMLGSDWNEKTLLKERLSSIPFLPIMCKENRDPALPWVETDCAYASANDVYSHSKRYLVSSTSNVVDESGVWKLPRKVEHCLGLADKYPSVQGVLKQFSNFRSHYEMNKESISDNRLQMISEAVYERVEIACKENSPDISNEDLQNQSFFLVDRKFVVASVVADGGRDLPPYLFKASQFLKQYPILLERAALKREFDAGDYQGVLQSIHEDSSGEPLDDEVLEVAILAADRLASFLKDDDGRRPLDAFLPDEDKCMRPISDLCYTDVDWFEYDEIELHKCHMKISFMLAKKLKVKDVRQQMLQLYDIDFPGEEFGQHEKLTTRIKRILDSYPSDETILKELLQNADDAGATEIHFVYDPRSHNGNKLLGDSMKALQGPALCVFNNQSFTDEDIRGIQNLGEGSKADHMGKIGRYGVGFNAVYQLTDCPSFISKGERLCMFDPLQKYIPGATSTKPGRQIRVNGSVRSSYPDIFQCYLEDILADGEQDYTVFRFPLREKASTLSKNVWRPGEIWKLLQDFENAAFESLLFLKNITKISISELTSSGVIGSTHAITAEITEVEGEKKMDFLRKVQDISRAAKDDSTWQPEPAEVIYQMRLKGKGRDEDWVICQQVGSADTAEENIMRKRKLLPVGAVAARLTGKKEELKGTAFCFLPLPIATGLPVHVHGYFALDHESRRHLWEGSKTDEQTKWNFHLIQKVIAPAYVKLLLWIQGFFVRKYEWSGSKSCQQKAHTLKLLQKYHTFFPNIGEKGSYWKTLEATVYEIVASEALMLFPSLYRKDDDNNDFFLTWKTPVVHMQPPDESKVGYFNTLPNQMSDHFTFPTSSSSKAEMQENVKKLKETLIEITFPLLESPTWIMHRLRKACKHLNQETMNHESGNYKVLEVLPSNVVSFLCGDNPLQRQLPMTLSKSRIHDEKRLKGLIAYCKKGTQSNFNENLHRLPLLFTQDGNLRRLSRDERVFASEFCDLFIPQSHRFLHINFLHTLPRNTNVFCELDVRAVSALLDDCHPYLECASDEIITLQNQLSSEWFERLWSLLESLCTETNTLTDVAHDIRAELGRWAILPVTETKTQYPQEIKLVAPISLSSTIIVQPTESEKRWWPIYSALESLNVYKVEKCILREDKNSLIHHLVTHKGDSTRVLDALMYWVDRDVKRFRNLEADQHEEILRFLSNCGSQADLKRLKSLPCFKSIAGDFVSIRGFDTVLVLPSMIPKKEQDKWTSTTRAIFLQYNTSLQSLYKKLELTDTTEIDVYVQYILPVFDQLSEDSRLEHLVRIKKLLLPLPIDNTDRSFSETREEAIRRLRLSHLLFITGENGELLKAVDFYDPQVQLFSLMWNEVRFPPDRVKNSLGLPFLREIGLQVVITRELFLSFAQQVQKSHSDLEEMKEKSNALVFELGRTCDLHKDSSLLQEVSMVDFLVSDGISQEMESIHPPFMKKGTLMRYSGSSSFEHTQLVWSTISVLPKYAALEKCYSCNKTFDEKMGVAQEPEFMIVIQHLRNICNRLQKKNDRKISSPEDLAGVLQEILTFVSSKCARQNCSEEDPCERCCIIRDELRNVPVVLLELEDEHRLVIAEQISCTADENLEPFLYQLPNKWVPFLKVFQILGGTVKPSIRQYAFVLESLYRRGPSAWSNPNVDIVDRATFGLHEELIKTDPEQIAAAFVPGHSLYLPSCQQRLERSESLLVNDVDHYTNRLLRSNQPLVKIFPSHERIAQKAIARLPERMKPKAVSTEVNEMLSKTGNDSRKCYLTGNEPCGFGRRLQILQSKEFLEAVCSIMRHNRRAVDGETRKQFRDLLTSLKITCIQQLHSILQINGQDIEGSETKVPSFVNSDNELFVQHSEVGNRMVTLVSVAIHVNKVLGNLFEDRNYMSILLSQDSSATIPEALAMFGIAFMEDDTNLKLPNPGSTIPEQLYHLMEQNPWTSFSTGDYVGYAQTYEDGDYYIYAVVVKRICNESLKSVYLIDIGKDSPIEANVLDMHKIHIPNYTSCMEPVLSDQVNSVGAGPCFSGHRESSLLTDVEEANRQVTAELEEIWQLPAELTKKALPRLMLKWHSDKHPEGPKELFDKAFEHIKSELENSSYEDLPKLAEQRAREDQQRYNQGEVARRFPNIPKALLWLRQGQEDLRAAQHDLKPHDEPSLEWVAYKCHQSVEKALKAAQLAIRGCHSNTHSIDGLARDVSEHASEHVREHVQSSEFLQNICQLSSLVGDQQARYPDSCASSQIPHEVFIDQTKGEEMIQLARNILAVVESSLVPSKS</sequence>
<feature type="domain" description="HEPN" evidence="1">
    <location>
        <begin position="4174"/>
        <end position="4300"/>
    </location>
</feature>
<dbReference type="PANTHER" id="PTHR46919">
    <property type="entry name" value="ZINC FINGER, C3HC4 TYPE (RING FINGER) FAMILY PROTEIN"/>
    <property type="match status" value="1"/>
</dbReference>
<accession>A0A7M7SYK3</accession>
<dbReference type="KEGG" id="spu:100891220"/>
<dbReference type="OMA" id="IENWPIF"/>
<reference evidence="2" key="2">
    <citation type="submission" date="2021-01" db="UniProtKB">
        <authorList>
            <consortium name="EnsemblMetazoa"/>
        </authorList>
    </citation>
    <scope>IDENTIFICATION</scope>
</reference>
<dbReference type="InParanoid" id="A0A7M7SYK3"/>
<dbReference type="SMART" id="SM00748">
    <property type="entry name" value="HEPN"/>
    <property type="match status" value="1"/>
</dbReference>
<dbReference type="RefSeq" id="XP_030840853.1">
    <property type="nucleotide sequence ID" value="XM_030984993.1"/>
</dbReference>
<protein>
    <recommendedName>
        <fullName evidence="1">HEPN domain-containing protein</fullName>
    </recommendedName>
</protein>
<dbReference type="Pfam" id="PF25794">
    <property type="entry name" value="SACS"/>
    <property type="match status" value="3"/>
</dbReference>
<dbReference type="PANTHER" id="PTHR46919:SF2">
    <property type="entry name" value="SACSIN"/>
    <property type="match status" value="1"/>
</dbReference>